<dbReference type="WBParaSite" id="PS1159_v2.g4564.t1">
    <property type="protein sequence ID" value="PS1159_v2.g4564.t1"/>
    <property type="gene ID" value="PS1159_v2.g4564"/>
</dbReference>
<name>A0AC35GG28_9BILA</name>
<protein>
    <submittedName>
        <fullName evidence="2">Major sperm protein</fullName>
    </submittedName>
</protein>
<organism evidence="1 2">
    <name type="scientific">Panagrolaimus sp. PS1159</name>
    <dbReference type="NCBI Taxonomy" id="55785"/>
    <lineage>
        <taxon>Eukaryota</taxon>
        <taxon>Metazoa</taxon>
        <taxon>Ecdysozoa</taxon>
        <taxon>Nematoda</taxon>
        <taxon>Chromadorea</taxon>
        <taxon>Rhabditida</taxon>
        <taxon>Tylenchina</taxon>
        <taxon>Panagrolaimomorpha</taxon>
        <taxon>Panagrolaimoidea</taxon>
        <taxon>Panagrolaimidae</taxon>
        <taxon>Panagrolaimus</taxon>
    </lineage>
</organism>
<sequence length="254" mass="26719">MAANVGKKPGVPPAAPASPAPASPAAPAPAKPTPPTTPGTDAGKKPGESPAQAPAAPAKPAPPMASAADIRKKLIENKPGEPEFQMKIVDNENSVLAFRAPPSGFPPASNPVDQKDAITLDLKVMNTTKHRQTFKVKCTDNDIFRVRPPLGFIKPDETFTIKVSFFATTKTAAENNKHFFAIYHFKTEDTNNVRQIWTPNVKPEGVKRIAAAFENPDGTLIGAGPAACGPAAPEQPNAAAAATEKPKENAPEKK</sequence>
<evidence type="ECO:0000313" key="2">
    <source>
        <dbReference type="WBParaSite" id="PS1159_v2.g4564.t1"/>
    </source>
</evidence>
<evidence type="ECO:0000313" key="1">
    <source>
        <dbReference type="Proteomes" id="UP000887580"/>
    </source>
</evidence>
<dbReference type="Proteomes" id="UP000887580">
    <property type="component" value="Unplaced"/>
</dbReference>
<accession>A0AC35GG28</accession>
<reference evidence="2" key="1">
    <citation type="submission" date="2022-11" db="UniProtKB">
        <authorList>
            <consortium name="WormBaseParasite"/>
        </authorList>
    </citation>
    <scope>IDENTIFICATION</scope>
</reference>
<proteinExistence type="predicted"/>